<dbReference type="EMBL" id="FOXA01000037">
    <property type="protein sequence ID" value="SFQ12148.1"/>
    <property type="molecule type" value="Genomic_DNA"/>
</dbReference>
<dbReference type="Proteomes" id="UP000199356">
    <property type="component" value="Unassembled WGS sequence"/>
</dbReference>
<reference evidence="2 3" key="1">
    <citation type="submission" date="2016-10" db="EMBL/GenBank/DDBJ databases">
        <authorList>
            <person name="de Groot N.N."/>
        </authorList>
    </citation>
    <scope>NUCLEOTIDE SEQUENCE [LARGE SCALE GENOMIC DNA]</scope>
    <source>
        <strain evidence="2 3">DSM 19547</strain>
    </source>
</reference>
<proteinExistence type="predicted"/>
<dbReference type="AlphaFoldDB" id="A0A1I5VX84"/>
<evidence type="ECO:0000313" key="3">
    <source>
        <dbReference type="Proteomes" id="UP000199356"/>
    </source>
</evidence>
<protein>
    <submittedName>
        <fullName evidence="2">Uncharacterized protein</fullName>
    </submittedName>
</protein>
<accession>A0A1I5VX84</accession>
<sequence length="153" mass="16827">MEPSYCYWNGSGRYQVAVDRLSALIPRYGDVKEKGAKLERFRRAVNVYYDLNNNGLCNRFGEVRTVFKITPRHFGVTPHGDVFDPKFLDAIEEAMDAFALDAAREQGIESTETVVASNVVLFPVPVAPADDTSSEREEGRACASGAPASLPGH</sequence>
<evidence type="ECO:0000313" key="2">
    <source>
        <dbReference type="EMBL" id="SFQ12148.1"/>
    </source>
</evidence>
<name>A0A1I5VX84_9RHOB</name>
<gene>
    <name evidence="2" type="ORF">SAMN04488047_13715</name>
</gene>
<keyword evidence="3" id="KW-1185">Reference proteome</keyword>
<feature type="region of interest" description="Disordered" evidence="1">
    <location>
        <begin position="129"/>
        <end position="153"/>
    </location>
</feature>
<evidence type="ECO:0000256" key="1">
    <source>
        <dbReference type="SAM" id="MobiDB-lite"/>
    </source>
</evidence>
<organism evidence="2 3">
    <name type="scientific">Tranquillimonas alkanivorans</name>
    <dbReference type="NCBI Taxonomy" id="441119"/>
    <lineage>
        <taxon>Bacteria</taxon>
        <taxon>Pseudomonadati</taxon>
        <taxon>Pseudomonadota</taxon>
        <taxon>Alphaproteobacteria</taxon>
        <taxon>Rhodobacterales</taxon>
        <taxon>Roseobacteraceae</taxon>
        <taxon>Tranquillimonas</taxon>
    </lineage>
</organism>